<keyword evidence="2" id="KW-1133">Transmembrane helix</keyword>
<evidence type="ECO:0000313" key="4">
    <source>
        <dbReference type="Proteomes" id="UP000265618"/>
    </source>
</evidence>
<feature type="transmembrane region" description="Helical" evidence="2">
    <location>
        <begin position="12"/>
        <end position="34"/>
    </location>
</feature>
<accession>A0A9K3CSA4</accession>
<feature type="transmembrane region" description="Helical" evidence="2">
    <location>
        <begin position="54"/>
        <end position="80"/>
    </location>
</feature>
<sequence length="363" mass="40748">MLCYKPGKPKRRVLSLDLLRGIAVLCMEVGHTLANGHVDLSPVLSDHPWVTIMILPLLIVANWKGIFATISGCVIGYRILTSHAKTIKRRRTKGEKGEVMGPHIAQAVTAGLVYLVVWFGLTLILILSNVIDAWVRVSTFTYEACAGIVPDTQFMQWLKDSLHCQESRPCGSHSVLIRPDDMKAAERERERAIRRERLRVRTRGIDTTGHSQGTVGGVHRDRLIVRDYTWPERHRERERGVHCHRERDSPTLRSVAAVDSFGIAGHMCPVRGAPIPNRTANRHATTRYTKASETTRSKTHPRPMSLTSTVRNAGPKVSYLQVRVPTSKVRDFRVSAEEGGRETQREREAYQYTGVGGHTDTLS</sequence>
<organism evidence="3 4">
    <name type="scientific">Kipferlia bialata</name>
    <dbReference type="NCBI Taxonomy" id="797122"/>
    <lineage>
        <taxon>Eukaryota</taxon>
        <taxon>Metamonada</taxon>
        <taxon>Carpediemonas-like organisms</taxon>
        <taxon>Kipferlia</taxon>
    </lineage>
</organism>
<comment type="caution">
    <text evidence="3">The sequence shown here is derived from an EMBL/GenBank/DDBJ whole genome shotgun (WGS) entry which is preliminary data.</text>
</comment>
<evidence type="ECO:0000256" key="2">
    <source>
        <dbReference type="SAM" id="Phobius"/>
    </source>
</evidence>
<feature type="region of interest" description="Disordered" evidence="1">
    <location>
        <begin position="273"/>
        <end position="312"/>
    </location>
</feature>
<dbReference type="EMBL" id="BDIP01000486">
    <property type="protein sequence ID" value="GIQ81756.1"/>
    <property type="molecule type" value="Genomic_DNA"/>
</dbReference>
<dbReference type="AlphaFoldDB" id="A0A9K3CSA4"/>
<reference evidence="3 4" key="1">
    <citation type="journal article" date="2018" name="PLoS ONE">
        <title>The draft genome of Kipferlia bialata reveals reductive genome evolution in fornicate parasites.</title>
        <authorList>
            <person name="Tanifuji G."/>
            <person name="Takabayashi S."/>
            <person name="Kume K."/>
            <person name="Takagi M."/>
            <person name="Nakayama T."/>
            <person name="Kamikawa R."/>
            <person name="Inagaki Y."/>
            <person name="Hashimoto T."/>
        </authorList>
    </citation>
    <scope>NUCLEOTIDE SEQUENCE [LARGE SCALE GENOMIC DNA]</scope>
    <source>
        <strain evidence="3">NY0173</strain>
    </source>
</reference>
<evidence type="ECO:0000256" key="1">
    <source>
        <dbReference type="SAM" id="MobiDB-lite"/>
    </source>
</evidence>
<keyword evidence="2" id="KW-0472">Membrane</keyword>
<feature type="transmembrane region" description="Helical" evidence="2">
    <location>
        <begin position="101"/>
        <end position="127"/>
    </location>
</feature>
<protein>
    <submittedName>
        <fullName evidence="3">Uncharacterized protein</fullName>
    </submittedName>
</protein>
<keyword evidence="4" id="KW-1185">Reference proteome</keyword>
<feature type="compositionally biased region" description="Basic and acidic residues" evidence="1">
    <location>
        <begin position="334"/>
        <end position="349"/>
    </location>
</feature>
<feature type="region of interest" description="Disordered" evidence="1">
    <location>
        <begin position="334"/>
        <end position="363"/>
    </location>
</feature>
<dbReference type="Proteomes" id="UP000265618">
    <property type="component" value="Unassembled WGS sequence"/>
</dbReference>
<proteinExistence type="predicted"/>
<keyword evidence="2" id="KW-0812">Transmembrane</keyword>
<name>A0A9K3CSA4_9EUKA</name>
<evidence type="ECO:0000313" key="3">
    <source>
        <dbReference type="EMBL" id="GIQ81756.1"/>
    </source>
</evidence>
<gene>
    <name evidence="3" type="ORF">KIPB_002767</name>
</gene>